<dbReference type="RefSeq" id="XP_016260072.1">
    <property type="nucleotide sequence ID" value="XM_016409764.1"/>
</dbReference>
<evidence type="ECO:0000256" key="4">
    <source>
        <dbReference type="RuleBase" id="RU365026"/>
    </source>
</evidence>
<dbReference type="GO" id="GO:0000145">
    <property type="term" value="C:exocyst"/>
    <property type="evidence" value="ECO:0007669"/>
    <property type="project" value="InterPro"/>
</dbReference>
<dbReference type="InterPro" id="IPR004140">
    <property type="entry name" value="Exo70"/>
</dbReference>
<dbReference type="PANTHER" id="PTHR12542">
    <property type="entry name" value="EXOCYST COMPLEX PROTEIN EXO70"/>
    <property type="match status" value="1"/>
</dbReference>
<dbReference type="Pfam" id="PF20669">
    <property type="entry name" value="Exo70_N"/>
    <property type="match status" value="1"/>
</dbReference>
<organism evidence="6 7">
    <name type="scientific">Exophiala oligosperma</name>
    <dbReference type="NCBI Taxonomy" id="215243"/>
    <lineage>
        <taxon>Eukaryota</taxon>
        <taxon>Fungi</taxon>
        <taxon>Dikarya</taxon>
        <taxon>Ascomycota</taxon>
        <taxon>Pezizomycotina</taxon>
        <taxon>Eurotiomycetes</taxon>
        <taxon>Chaetothyriomycetidae</taxon>
        <taxon>Chaetothyriales</taxon>
        <taxon>Herpotrichiellaceae</taxon>
        <taxon>Exophiala</taxon>
    </lineage>
</organism>
<reference evidence="6 7" key="1">
    <citation type="submission" date="2015-01" db="EMBL/GenBank/DDBJ databases">
        <title>The Genome Sequence of Exophiala oligosperma CBS72588.</title>
        <authorList>
            <consortium name="The Broad Institute Genomics Platform"/>
            <person name="Cuomo C."/>
            <person name="de Hoog S."/>
            <person name="Gorbushina A."/>
            <person name="Stielow B."/>
            <person name="Teixiera M."/>
            <person name="Abouelleil A."/>
            <person name="Chapman S.B."/>
            <person name="Priest M."/>
            <person name="Young S.K."/>
            <person name="Wortman J."/>
            <person name="Nusbaum C."/>
            <person name="Birren B."/>
        </authorList>
    </citation>
    <scope>NUCLEOTIDE SEQUENCE [LARGE SCALE GENOMIC DNA]</scope>
    <source>
        <strain evidence="6 7">CBS 72588</strain>
    </source>
</reference>
<dbReference type="STRING" id="215243.A0A0D2AI83"/>
<keyword evidence="4" id="KW-0653">Protein transport</keyword>
<accession>A0A0D2AI83</accession>
<dbReference type="OrthoDB" id="1922221at2759"/>
<dbReference type="HOGENOM" id="CLU_010236_4_2_1"/>
<keyword evidence="2 4" id="KW-0813">Transport</keyword>
<feature type="domain" description="Exocyst complex subunit Exo70 C-terminal" evidence="5">
    <location>
        <begin position="249"/>
        <end position="635"/>
    </location>
</feature>
<dbReference type="GO" id="GO:0006887">
    <property type="term" value="P:exocytosis"/>
    <property type="evidence" value="ECO:0007669"/>
    <property type="project" value="UniProtKB-KW"/>
</dbReference>
<evidence type="ECO:0000256" key="3">
    <source>
        <dbReference type="ARBA" id="ARBA00022483"/>
    </source>
</evidence>
<dbReference type="GeneID" id="27360503"/>
<proteinExistence type="inferred from homology"/>
<evidence type="ECO:0000313" key="7">
    <source>
        <dbReference type="Proteomes" id="UP000053342"/>
    </source>
</evidence>
<evidence type="ECO:0000256" key="2">
    <source>
        <dbReference type="ARBA" id="ARBA00022448"/>
    </source>
</evidence>
<dbReference type="VEuPathDB" id="FungiDB:PV06_08429"/>
<dbReference type="GO" id="GO:0005935">
    <property type="term" value="C:cellular bud neck"/>
    <property type="evidence" value="ECO:0007669"/>
    <property type="project" value="UniProtKB-SubCell"/>
</dbReference>
<keyword evidence="3 4" id="KW-0268">Exocytosis</keyword>
<comment type="similarity">
    <text evidence="1 4">Belongs to the EXO70 family.</text>
</comment>
<comment type="subcellular location">
    <subcellularLocation>
        <location evidence="4">Bud</location>
    </subcellularLocation>
    <subcellularLocation>
        <location evidence="4">Bud neck</location>
    </subcellularLocation>
</comment>
<dbReference type="Gene3D" id="1.20.1280.170">
    <property type="entry name" value="Exocyst complex component Exo70"/>
    <property type="match status" value="1"/>
</dbReference>
<dbReference type="AlphaFoldDB" id="A0A0D2AI83"/>
<dbReference type="SUPFAM" id="SSF74788">
    <property type="entry name" value="Cullin repeat-like"/>
    <property type="match status" value="1"/>
</dbReference>
<evidence type="ECO:0000256" key="1">
    <source>
        <dbReference type="ARBA" id="ARBA00006756"/>
    </source>
</evidence>
<gene>
    <name evidence="6" type="ORF">PV06_08429</name>
</gene>
<dbReference type="EMBL" id="KN847339">
    <property type="protein sequence ID" value="KIW39856.1"/>
    <property type="molecule type" value="Genomic_DNA"/>
</dbReference>
<keyword evidence="7" id="KW-1185">Reference proteome</keyword>
<comment type="function">
    <text evidence="4">Involved in the secretory pathway as part of the exocyst complex which tethers secretory vesicles to the sites of exocytosis. Also plays a role in the assembly of the exocyst.</text>
</comment>
<name>A0A0D2AI83_9EURO</name>
<dbReference type="PANTHER" id="PTHR12542:SF41">
    <property type="entry name" value="EXOCYST COMPLEX COMPONENT 7"/>
    <property type="match status" value="1"/>
</dbReference>
<evidence type="ECO:0000313" key="6">
    <source>
        <dbReference type="EMBL" id="KIW39856.1"/>
    </source>
</evidence>
<dbReference type="GO" id="GO:0015031">
    <property type="term" value="P:protein transport"/>
    <property type="evidence" value="ECO:0007669"/>
    <property type="project" value="UniProtKB-KW"/>
</dbReference>
<dbReference type="InterPro" id="IPR016159">
    <property type="entry name" value="Cullin_repeat-like_dom_sf"/>
</dbReference>
<dbReference type="Pfam" id="PF03081">
    <property type="entry name" value="Exo70_C"/>
    <property type="match status" value="1"/>
</dbReference>
<protein>
    <recommendedName>
        <fullName evidence="4">Exocyst complex protein EXO70</fullName>
    </recommendedName>
</protein>
<dbReference type="GO" id="GO:0005546">
    <property type="term" value="F:phosphatidylinositol-4,5-bisphosphate binding"/>
    <property type="evidence" value="ECO:0007669"/>
    <property type="project" value="InterPro"/>
</dbReference>
<dbReference type="Proteomes" id="UP000053342">
    <property type="component" value="Unassembled WGS sequence"/>
</dbReference>
<dbReference type="InterPro" id="IPR046364">
    <property type="entry name" value="Exo70_C"/>
</dbReference>
<sequence length="637" mass="70340">MVAQRNAAFAEESAEVEVLLASLGKTKDLTKKIAASLARLDASGQIVNDAIGPIYGNTKQLQVTSRNIDRVNEAIEKLRQPLDARGREENIIRQGPKSAGLPQYLAALKRVDKALTDLNSSGLRSNQQAISEFHNLLLTGVNQLNDLYRKMLQEDANSIEPLHFITKQIPFPSVAQDKAQTLGQISMAIASAGAHSARLGQRDDDVAARMYAEIRGDYINNSLQNLSMASISTSKRRNTDTTIYREGSSGVGAYAKALESMFLAEAENTSRIFRNDGGRVFGMTCSKALSTFARTLSELNSFIKSRLLTDCFLAYEILDLVTPLSYRLDSRTGQLRSQFADALRPLRETARSSFSDLLTQTRRQAETVSTLPPDGNTITLVSESAKRLQTLANFDRPLLVLLSSIGDGNWKGPSSSAGLASQSSLNLELTPSAENPNLLSHYLLDLVDTLLGTLNTRSQTIHPKKSMQGIFQLNSAAVLARAVQSSPDLARYIGISPHNERLEKFRKRATELYMTSWREASMHLFDTIHTSGSRPMSGQGPGQAIDSTSIIKSLGSKDKDKIKEKFKVFNTSFDELVVRHKGLHMENEVRSYISREITALIEPLYARFWDRYHEVDKGKGKVVKYSKGELSGMLATL</sequence>
<evidence type="ECO:0000259" key="5">
    <source>
        <dbReference type="Pfam" id="PF03081"/>
    </source>
</evidence>